<evidence type="ECO:0000313" key="2">
    <source>
        <dbReference type="Proteomes" id="UP001295684"/>
    </source>
</evidence>
<sequence length="210" mass="24987">MLIWSLSRISREQSEYFLRKLEGIGLERVKHLTVEERENGEVFKRFFKRRFVKDFPALCVRFDEKCMKQPVYYGKVLRLVPRVTQRLILEGFDIDKTYFRKLIQSGRHIRGIEFIKCSFNLKDLTLSSSLRYFIKWIIFRSNTITTTDSCNDSFTLYRTQANIEYFIKASASTTLCSSLRSLKLKTSIPQEPILIMAKCMKVRYRIIFEL</sequence>
<accession>A0AAD1XUY3</accession>
<proteinExistence type="predicted"/>
<dbReference type="AlphaFoldDB" id="A0AAD1XUY3"/>
<dbReference type="EMBL" id="CAMPGE010021298">
    <property type="protein sequence ID" value="CAI2379452.1"/>
    <property type="molecule type" value="Genomic_DNA"/>
</dbReference>
<protein>
    <submittedName>
        <fullName evidence="1">Uncharacterized protein</fullName>
    </submittedName>
</protein>
<organism evidence="1 2">
    <name type="scientific">Euplotes crassus</name>
    <dbReference type="NCBI Taxonomy" id="5936"/>
    <lineage>
        <taxon>Eukaryota</taxon>
        <taxon>Sar</taxon>
        <taxon>Alveolata</taxon>
        <taxon>Ciliophora</taxon>
        <taxon>Intramacronucleata</taxon>
        <taxon>Spirotrichea</taxon>
        <taxon>Hypotrichia</taxon>
        <taxon>Euplotida</taxon>
        <taxon>Euplotidae</taxon>
        <taxon>Moneuplotes</taxon>
    </lineage>
</organism>
<keyword evidence="2" id="KW-1185">Reference proteome</keyword>
<name>A0AAD1XUY3_EUPCR</name>
<gene>
    <name evidence="1" type="ORF">ECRASSUSDP1_LOCUS20862</name>
</gene>
<evidence type="ECO:0000313" key="1">
    <source>
        <dbReference type="EMBL" id="CAI2379452.1"/>
    </source>
</evidence>
<dbReference type="Proteomes" id="UP001295684">
    <property type="component" value="Unassembled WGS sequence"/>
</dbReference>
<comment type="caution">
    <text evidence="1">The sequence shown here is derived from an EMBL/GenBank/DDBJ whole genome shotgun (WGS) entry which is preliminary data.</text>
</comment>
<reference evidence="1" key="1">
    <citation type="submission" date="2023-07" db="EMBL/GenBank/DDBJ databases">
        <authorList>
            <consortium name="AG Swart"/>
            <person name="Singh M."/>
            <person name="Singh A."/>
            <person name="Seah K."/>
            <person name="Emmerich C."/>
        </authorList>
    </citation>
    <scope>NUCLEOTIDE SEQUENCE</scope>
    <source>
        <strain evidence="1">DP1</strain>
    </source>
</reference>